<dbReference type="GO" id="GO:0046872">
    <property type="term" value="F:metal ion binding"/>
    <property type="evidence" value="ECO:0007669"/>
    <property type="project" value="UniProtKB-KW"/>
</dbReference>
<sequence>MFSAPAIRCNTCRLRSLIRIQQLSRSRKAVAGFATSGVRSFPRATTKKKGKTSPSLSIRPAPPTTTNARDGQAFLSQRQQVHLIESLYTSGQITREEWRESVWIQAGLREDREGRVAGKDGGVVRGGGVEDEMRRLKEWYKGVEEVPGELLEEGERVVYVRLFGGVGDLEVGRGVVGDEEVEEDWGVEGTGLLREGRDGLLEEVVFEEEGEGVEHKKRRRKRGDEVLVGDITAALEGRGEQEEDAAETRKGKKNNWETAMVKDIHNSMESTQEDKEESMLDTDAVEVDESDSEDGDFLRTHPLTAANRFETSPSTLNMPRHTLTEPIETMLANMSNKHIHEHAHRIFGGPGLPYSTSTPLRGKPMPEKPIALDAYQSQMAPIEADVYMASLIPGVYASVMSVLVETRKRLGTQWAREIVEKAERAELRILDAGGGGAGVLAVREMIRAEWEIAHEESHGEIGSSMAMAEVDGKAGGEGVRAPLGQATVLTGSDTLRKRAAKLLENTTFVPRLPDYIHTEAAKHKGKFDIVIAPHTLWPLKEDYIRKTHVQNLWSLVSADGGILLLMEKGVPRGFEMVAGARDMLLETKIASPGSTTREREINEFVSEDEASSSQLPNAIEKEEAMIIAPCTNHAGCPMYQQKGKVKGRKDICAFSQRYHRPPFLQRIFGAKGKNHEDVEFSYLSLLRGRDLRSKNSTPTDEVPVPIEQSSHTTDLAFAGHATTTPTPHPLTLPRLVLPPLKRKGHVILDLCTPAGTLERWTVPRSFSRQAYRDARKASWGDLWALGAKTRVPRRAMVRKQVKDARDGVGKEVGGEGDLVGSDEFGRVVFDRDGAEEKVFEGGRVRGGVKVKGVRDKRDKKGDGRGRRKNKN</sequence>
<evidence type="ECO:0000313" key="10">
    <source>
        <dbReference type="Proteomes" id="UP000799537"/>
    </source>
</evidence>
<dbReference type="OrthoDB" id="421327at2759"/>
<evidence type="ECO:0000256" key="1">
    <source>
        <dbReference type="ARBA" id="ARBA00004173"/>
    </source>
</evidence>
<dbReference type="GeneID" id="54565085"/>
<comment type="function">
    <text evidence="7">Mitochondrial ribosome (mitoribosome) assembly factor. Binds at the interface of the head and body domains of the mitochondrial small ribosomal subunit (mt-SSU), occluding the mRNA channel and preventing compaction of the head domain towards the body. Probable inactive methyltransferase: retains the characteristic folding and ability to bind S-adenosyl-L-methionine, but it probably lost its methyltransferase activity.</text>
</comment>
<keyword evidence="6" id="KW-0496">Mitochondrion</keyword>
<evidence type="ECO:0008006" key="11">
    <source>
        <dbReference type="Google" id="ProtNLM"/>
    </source>
</evidence>
<dbReference type="Pfam" id="PF09243">
    <property type="entry name" value="Rsm22"/>
    <property type="match status" value="2"/>
</dbReference>
<keyword evidence="4" id="KW-0408">Iron</keyword>
<evidence type="ECO:0000256" key="7">
    <source>
        <dbReference type="ARBA" id="ARBA00045681"/>
    </source>
</evidence>
<feature type="region of interest" description="Disordered" evidence="8">
    <location>
        <begin position="234"/>
        <end position="255"/>
    </location>
</feature>
<organism evidence="9 10">
    <name type="scientific">Zasmidium cellare ATCC 36951</name>
    <dbReference type="NCBI Taxonomy" id="1080233"/>
    <lineage>
        <taxon>Eukaryota</taxon>
        <taxon>Fungi</taxon>
        <taxon>Dikarya</taxon>
        <taxon>Ascomycota</taxon>
        <taxon>Pezizomycotina</taxon>
        <taxon>Dothideomycetes</taxon>
        <taxon>Dothideomycetidae</taxon>
        <taxon>Mycosphaerellales</taxon>
        <taxon>Mycosphaerellaceae</taxon>
        <taxon>Zasmidium</taxon>
    </lineage>
</organism>
<feature type="compositionally biased region" description="Basic and acidic residues" evidence="8">
    <location>
        <begin position="852"/>
        <end position="864"/>
    </location>
</feature>
<dbReference type="GO" id="GO:0003735">
    <property type="term" value="F:structural constituent of ribosome"/>
    <property type="evidence" value="ECO:0007669"/>
    <property type="project" value="TreeGrafter"/>
</dbReference>
<keyword evidence="3" id="KW-0809">Transit peptide</keyword>
<dbReference type="RefSeq" id="XP_033671313.1">
    <property type="nucleotide sequence ID" value="XM_033811813.1"/>
</dbReference>
<dbReference type="EMBL" id="ML993585">
    <property type="protein sequence ID" value="KAF2170424.1"/>
    <property type="molecule type" value="Genomic_DNA"/>
</dbReference>
<feature type="region of interest" description="Disordered" evidence="8">
    <location>
        <begin position="40"/>
        <end position="68"/>
    </location>
</feature>
<evidence type="ECO:0000256" key="8">
    <source>
        <dbReference type="SAM" id="MobiDB-lite"/>
    </source>
</evidence>
<dbReference type="AlphaFoldDB" id="A0A6A6CTE9"/>
<gene>
    <name evidence="9" type="ORF">M409DRAFT_51468</name>
</gene>
<accession>A0A6A6CTE9</accession>
<dbReference type="GO" id="GO:0006412">
    <property type="term" value="P:translation"/>
    <property type="evidence" value="ECO:0007669"/>
    <property type="project" value="InterPro"/>
</dbReference>
<dbReference type="Proteomes" id="UP000799537">
    <property type="component" value="Unassembled WGS sequence"/>
</dbReference>
<keyword evidence="2" id="KW-0479">Metal-binding</keyword>
<dbReference type="GO" id="GO:0008168">
    <property type="term" value="F:methyltransferase activity"/>
    <property type="evidence" value="ECO:0007669"/>
    <property type="project" value="InterPro"/>
</dbReference>
<reference evidence="9" key="1">
    <citation type="journal article" date="2020" name="Stud. Mycol.">
        <title>101 Dothideomycetes genomes: a test case for predicting lifestyles and emergence of pathogens.</title>
        <authorList>
            <person name="Haridas S."/>
            <person name="Albert R."/>
            <person name="Binder M."/>
            <person name="Bloem J."/>
            <person name="Labutti K."/>
            <person name="Salamov A."/>
            <person name="Andreopoulos B."/>
            <person name="Baker S."/>
            <person name="Barry K."/>
            <person name="Bills G."/>
            <person name="Bluhm B."/>
            <person name="Cannon C."/>
            <person name="Castanera R."/>
            <person name="Culley D."/>
            <person name="Daum C."/>
            <person name="Ezra D."/>
            <person name="Gonzalez J."/>
            <person name="Henrissat B."/>
            <person name="Kuo A."/>
            <person name="Liang C."/>
            <person name="Lipzen A."/>
            <person name="Lutzoni F."/>
            <person name="Magnuson J."/>
            <person name="Mondo S."/>
            <person name="Nolan M."/>
            <person name="Ohm R."/>
            <person name="Pangilinan J."/>
            <person name="Park H.-J."/>
            <person name="Ramirez L."/>
            <person name="Alfaro M."/>
            <person name="Sun H."/>
            <person name="Tritt A."/>
            <person name="Yoshinaga Y."/>
            <person name="Zwiers L.-H."/>
            <person name="Turgeon B."/>
            <person name="Goodwin S."/>
            <person name="Spatafora J."/>
            <person name="Crous P."/>
            <person name="Grigoriev I."/>
        </authorList>
    </citation>
    <scope>NUCLEOTIDE SEQUENCE</scope>
    <source>
        <strain evidence="9">ATCC 36951</strain>
    </source>
</reference>
<evidence type="ECO:0000256" key="3">
    <source>
        <dbReference type="ARBA" id="ARBA00022946"/>
    </source>
</evidence>
<dbReference type="GO" id="GO:0051536">
    <property type="term" value="F:iron-sulfur cluster binding"/>
    <property type="evidence" value="ECO:0007669"/>
    <property type="project" value="UniProtKB-KW"/>
</dbReference>
<evidence type="ECO:0000256" key="6">
    <source>
        <dbReference type="ARBA" id="ARBA00023128"/>
    </source>
</evidence>
<dbReference type="PANTHER" id="PTHR13184:SF5">
    <property type="entry name" value="METHYLTRANSFERASE-LIKE PROTEIN 17, MITOCHONDRIAL"/>
    <property type="match status" value="1"/>
</dbReference>
<dbReference type="PANTHER" id="PTHR13184">
    <property type="entry name" value="37S RIBOSOMAL PROTEIN S22"/>
    <property type="match status" value="1"/>
</dbReference>
<keyword evidence="10" id="KW-1185">Reference proteome</keyword>
<evidence type="ECO:0000313" key="9">
    <source>
        <dbReference type="EMBL" id="KAF2170424.1"/>
    </source>
</evidence>
<protein>
    <recommendedName>
        <fullName evidence="11">37S ribosomal protein S22</fullName>
    </recommendedName>
</protein>
<evidence type="ECO:0000256" key="4">
    <source>
        <dbReference type="ARBA" id="ARBA00023004"/>
    </source>
</evidence>
<name>A0A6A6CTE9_ZASCE</name>
<keyword evidence="5" id="KW-0411">Iron-sulfur</keyword>
<dbReference type="InterPro" id="IPR015324">
    <property type="entry name" value="Ribosomal_Rsm22-like"/>
</dbReference>
<evidence type="ECO:0000256" key="5">
    <source>
        <dbReference type="ARBA" id="ARBA00023014"/>
    </source>
</evidence>
<feature type="region of interest" description="Disordered" evidence="8">
    <location>
        <begin position="849"/>
        <end position="871"/>
    </location>
</feature>
<dbReference type="InterPro" id="IPR052571">
    <property type="entry name" value="Mt_RNA_Methyltransferase"/>
</dbReference>
<evidence type="ECO:0000256" key="2">
    <source>
        <dbReference type="ARBA" id="ARBA00022723"/>
    </source>
</evidence>
<comment type="subcellular location">
    <subcellularLocation>
        <location evidence="1">Mitochondrion</location>
    </subcellularLocation>
</comment>
<dbReference type="GO" id="GO:0005763">
    <property type="term" value="C:mitochondrial small ribosomal subunit"/>
    <property type="evidence" value="ECO:0007669"/>
    <property type="project" value="TreeGrafter"/>
</dbReference>
<proteinExistence type="predicted"/>